<protein>
    <submittedName>
        <fullName evidence="2">Uncharacterized protein</fullName>
    </submittedName>
</protein>
<feature type="transmembrane region" description="Helical" evidence="1">
    <location>
        <begin position="76"/>
        <end position="94"/>
    </location>
</feature>
<sequence length="179" mass="19405">MKRISMTAWAALAIAACLYATMTLWTLPAISRAAGGLPPFDMRPGGYTFGEAKAFLSALSENGRALYLGPQQHLDLVFPAALALGLGLALYRLVPFTRFWKLCFAAIPVIGMVFDYLENAAVRAMLFAGPAILQPEQVETASRLTMAKSVFDSAGYGLVLVFLVLWAVQRRRGVSASRD</sequence>
<gene>
    <name evidence="2" type="ORF">JET14_19335</name>
</gene>
<organism evidence="2 3">
    <name type="scientific">Martelella lutilitoris</name>
    <dbReference type="NCBI Taxonomy" id="2583532"/>
    <lineage>
        <taxon>Bacteria</taxon>
        <taxon>Pseudomonadati</taxon>
        <taxon>Pseudomonadota</taxon>
        <taxon>Alphaproteobacteria</taxon>
        <taxon>Hyphomicrobiales</taxon>
        <taxon>Aurantimonadaceae</taxon>
        <taxon>Martelella</taxon>
    </lineage>
</organism>
<keyword evidence="1" id="KW-0812">Transmembrane</keyword>
<dbReference type="RefSeq" id="WP_200335717.1">
    <property type="nucleotide sequence ID" value="NZ_CP066786.1"/>
</dbReference>
<keyword evidence="1" id="KW-1133">Transmembrane helix</keyword>
<evidence type="ECO:0000313" key="3">
    <source>
        <dbReference type="Proteomes" id="UP000596083"/>
    </source>
</evidence>
<accession>A0A7T7HJM8</accession>
<name>A0A7T7HJM8_9HYPH</name>
<feature type="transmembrane region" description="Helical" evidence="1">
    <location>
        <begin position="99"/>
        <end position="117"/>
    </location>
</feature>
<evidence type="ECO:0000313" key="2">
    <source>
        <dbReference type="EMBL" id="QQM30388.1"/>
    </source>
</evidence>
<keyword evidence="1" id="KW-0472">Membrane</keyword>
<dbReference type="KEGG" id="mlut:JET14_19335"/>
<reference evidence="2 3" key="1">
    <citation type="submission" date="2020-12" db="EMBL/GenBank/DDBJ databases">
        <authorList>
            <person name="Zheng R.K."/>
            <person name="Sun C.M."/>
        </authorList>
    </citation>
    <scope>NUCLEOTIDE SEQUENCE [LARGE SCALE GENOMIC DNA]</scope>
    <source>
        <strain evidence="2 3">ZRK001</strain>
    </source>
</reference>
<dbReference type="PROSITE" id="PS51257">
    <property type="entry name" value="PROKAR_LIPOPROTEIN"/>
    <property type="match status" value="1"/>
</dbReference>
<dbReference type="Proteomes" id="UP000596083">
    <property type="component" value="Chromosome"/>
</dbReference>
<evidence type="ECO:0000256" key="1">
    <source>
        <dbReference type="SAM" id="Phobius"/>
    </source>
</evidence>
<proteinExistence type="predicted"/>
<feature type="transmembrane region" description="Helical" evidence="1">
    <location>
        <begin position="150"/>
        <end position="168"/>
    </location>
</feature>
<dbReference type="AlphaFoldDB" id="A0A7T7HJM8"/>
<dbReference type="EMBL" id="CP066786">
    <property type="protein sequence ID" value="QQM30388.1"/>
    <property type="molecule type" value="Genomic_DNA"/>
</dbReference>